<dbReference type="Gene3D" id="3.30.450.20">
    <property type="entry name" value="PAS domain"/>
    <property type="match status" value="1"/>
</dbReference>
<feature type="domain" description="PAS" evidence="1">
    <location>
        <begin position="2"/>
        <end position="48"/>
    </location>
</feature>
<dbReference type="InterPro" id="IPR000014">
    <property type="entry name" value="PAS"/>
</dbReference>
<dbReference type="EMBL" id="BAABJP010000008">
    <property type="protein sequence ID" value="GAA5153031.1"/>
    <property type="molecule type" value="Genomic_DNA"/>
</dbReference>
<organism evidence="2 3">
    <name type="scientific">Pseudonocardia eucalypti</name>
    <dbReference type="NCBI Taxonomy" id="648755"/>
    <lineage>
        <taxon>Bacteria</taxon>
        <taxon>Bacillati</taxon>
        <taxon>Actinomycetota</taxon>
        <taxon>Actinomycetes</taxon>
        <taxon>Pseudonocardiales</taxon>
        <taxon>Pseudonocardiaceae</taxon>
        <taxon>Pseudonocardia</taxon>
    </lineage>
</organism>
<dbReference type="PROSITE" id="PS50112">
    <property type="entry name" value="PAS"/>
    <property type="match status" value="1"/>
</dbReference>
<dbReference type="InterPro" id="IPR035965">
    <property type="entry name" value="PAS-like_dom_sf"/>
</dbReference>
<evidence type="ECO:0000259" key="1">
    <source>
        <dbReference type="PROSITE" id="PS50112"/>
    </source>
</evidence>
<accession>A0ABP9Q2K3</accession>
<dbReference type="SUPFAM" id="SSF55785">
    <property type="entry name" value="PYP-like sensor domain (PAS domain)"/>
    <property type="match status" value="1"/>
</dbReference>
<dbReference type="Proteomes" id="UP001428817">
    <property type="component" value="Unassembled WGS sequence"/>
</dbReference>
<evidence type="ECO:0000313" key="3">
    <source>
        <dbReference type="Proteomes" id="UP001428817"/>
    </source>
</evidence>
<evidence type="ECO:0000313" key="2">
    <source>
        <dbReference type="EMBL" id="GAA5153031.1"/>
    </source>
</evidence>
<gene>
    <name evidence="2" type="ORF">GCM10023321_22630</name>
</gene>
<protein>
    <recommendedName>
        <fullName evidence="1">PAS domain-containing protein</fullName>
    </recommendedName>
</protein>
<keyword evidence="3" id="KW-1185">Reference proteome</keyword>
<reference evidence="3" key="1">
    <citation type="journal article" date="2019" name="Int. J. Syst. Evol. Microbiol.">
        <title>The Global Catalogue of Microorganisms (GCM) 10K type strain sequencing project: providing services to taxonomists for standard genome sequencing and annotation.</title>
        <authorList>
            <consortium name="The Broad Institute Genomics Platform"/>
            <consortium name="The Broad Institute Genome Sequencing Center for Infectious Disease"/>
            <person name="Wu L."/>
            <person name="Ma J."/>
        </authorList>
    </citation>
    <scope>NUCLEOTIDE SEQUENCE [LARGE SCALE GENOMIC DNA]</scope>
    <source>
        <strain evidence="3">JCM 18303</strain>
    </source>
</reference>
<proteinExistence type="predicted"/>
<comment type="caution">
    <text evidence="2">The sequence shown here is derived from an EMBL/GenBank/DDBJ whole genome shotgun (WGS) entry which is preliminary data.</text>
</comment>
<sequence>MEAADLERIFNAIPGQYAAYDLDWNIVAITDGLLAAVGRSRDEVLGKNQFEAFPDNPDDPDASGNAVMLAGFERVLSEKKGHRLPIVRYDIADADGVFRERYWRPLNEPVFDAEGNVRYIIHGVEDVTASAVE</sequence>
<dbReference type="RefSeq" id="WP_185061952.1">
    <property type="nucleotide sequence ID" value="NZ_BAABJP010000008.1"/>
</dbReference>
<name>A0ABP9Q2K3_9PSEU</name>
<dbReference type="CDD" id="cd00130">
    <property type="entry name" value="PAS"/>
    <property type="match status" value="1"/>
</dbReference>